<keyword evidence="10 15" id="KW-0460">Magnesium</keyword>
<dbReference type="InterPro" id="IPR043502">
    <property type="entry name" value="DNA/RNA_pol_sf"/>
</dbReference>
<dbReference type="PROSITE" id="PS50173">
    <property type="entry name" value="UMUC"/>
    <property type="match status" value="1"/>
</dbReference>
<dbReference type="PANTHER" id="PTHR11076:SF33">
    <property type="entry name" value="DNA POLYMERASE KAPPA"/>
    <property type="match status" value="1"/>
</dbReference>
<comment type="cofactor">
    <cofactor evidence="15">
        <name>Mg(2+)</name>
        <dbReference type="ChEBI" id="CHEBI:18420"/>
    </cofactor>
    <text evidence="15">Binds 2 magnesium ions per subunit.</text>
</comment>
<dbReference type="SUPFAM" id="SSF56672">
    <property type="entry name" value="DNA/RNA polymerases"/>
    <property type="match status" value="1"/>
</dbReference>
<dbReference type="InterPro" id="IPR036775">
    <property type="entry name" value="DNA_pol_Y-fam_lit_finger_sf"/>
</dbReference>
<comment type="subunit">
    <text evidence="15">Monomer.</text>
</comment>
<dbReference type="NCBIfam" id="NF010731">
    <property type="entry name" value="PRK14133.1"/>
    <property type="match status" value="1"/>
</dbReference>
<dbReference type="PANTHER" id="PTHR11076">
    <property type="entry name" value="DNA REPAIR POLYMERASE UMUC / TRANSFERASE FAMILY MEMBER"/>
    <property type="match status" value="1"/>
</dbReference>
<evidence type="ECO:0000313" key="17">
    <source>
        <dbReference type="EMBL" id="QTV05095.1"/>
    </source>
</evidence>
<dbReference type="CDD" id="cd03586">
    <property type="entry name" value="PolY_Pol_IV_kappa"/>
    <property type="match status" value="1"/>
</dbReference>
<keyword evidence="3 15" id="KW-0515">Mutator protein</keyword>
<evidence type="ECO:0000256" key="6">
    <source>
        <dbReference type="ARBA" id="ARBA00022695"/>
    </source>
</evidence>
<evidence type="ECO:0000256" key="13">
    <source>
        <dbReference type="ARBA" id="ARBA00023204"/>
    </source>
</evidence>
<dbReference type="InterPro" id="IPR022880">
    <property type="entry name" value="DNApol_IV"/>
</dbReference>
<evidence type="ECO:0000256" key="5">
    <source>
        <dbReference type="ARBA" id="ARBA00022679"/>
    </source>
</evidence>
<evidence type="ECO:0000256" key="11">
    <source>
        <dbReference type="ARBA" id="ARBA00022932"/>
    </source>
</evidence>
<evidence type="ECO:0000313" key="18">
    <source>
        <dbReference type="Proteomes" id="UP000672011"/>
    </source>
</evidence>
<organism evidence="17 18">
    <name type="scientific">Faecalibacter bovis</name>
    <dbReference type="NCBI Taxonomy" id="2898187"/>
    <lineage>
        <taxon>Bacteria</taxon>
        <taxon>Pseudomonadati</taxon>
        <taxon>Bacteroidota</taxon>
        <taxon>Flavobacteriia</taxon>
        <taxon>Flavobacteriales</taxon>
        <taxon>Weeksellaceae</taxon>
        <taxon>Faecalibacter</taxon>
    </lineage>
</organism>
<reference evidence="18" key="2">
    <citation type="submission" date="2021-04" db="EMBL/GenBank/DDBJ databases">
        <title>Taxonomy of Flavobacteriaceae bacterium ZY171143.</title>
        <authorList>
            <person name="Li F."/>
        </authorList>
    </citation>
    <scope>NUCLEOTIDE SEQUENCE [LARGE SCALE GENOMIC DNA]</scope>
    <source>
        <strain evidence="18">ZY171143</strain>
    </source>
</reference>
<dbReference type="Pfam" id="PF11799">
    <property type="entry name" value="IMS_C"/>
    <property type="match status" value="1"/>
</dbReference>
<feature type="active site" evidence="15">
    <location>
        <position position="104"/>
    </location>
</feature>
<comment type="subcellular location">
    <subcellularLocation>
        <location evidence="1 15">Cytoplasm</location>
    </subcellularLocation>
</comment>
<dbReference type="EC" id="2.7.7.7" evidence="15"/>
<dbReference type="HAMAP" id="MF_01113">
    <property type="entry name" value="DNApol_IV"/>
    <property type="match status" value="1"/>
</dbReference>
<evidence type="ECO:0000256" key="10">
    <source>
        <dbReference type="ARBA" id="ARBA00022842"/>
    </source>
</evidence>
<evidence type="ECO:0000256" key="2">
    <source>
        <dbReference type="ARBA" id="ARBA00010945"/>
    </source>
</evidence>
<evidence type="ECO:0000256" key="15">
    <source>
        <dbReference type="HAMAP-Rule" id="MF_01113"/>
    </source>
</evidence>
<name>A0ABX7XB33_9FLAO</name>
<keyword evidence="4 15" id="KW-0963">Cytoplasm</keyword>
<feature type="binding site" evidence="15">
    <location>
        <position position="103"/>
    </location>
    <ligand>
        <name>Mg(2+)</name>
        <dbReference type="ChEBI" id="CHEBI:18420"/>
    </ligand>
</feature>
<dbReference type="InterPro" id="IPR017961">
    <property type="entry name" value="DNA_pol_Y-fam_little_finger"/>
</dbReference>
<keyword evidence="13 15" id="KW-0234">DNA repair</keyword>
<evidence type="ECO:0000256" key="9">
    <source>
        <dbReference type="ARBA" id="ARBA00022763"/>
    </source>
</evidence>
<comment type="catalytic activity">
    <reaction evidence="14 15">
        <text>DNA(n) + a 2'-deoxyribonucleoside 5'-triphosphate = DNA(n+1) + diphosphate</text>
        <dbReference type="Rhea" id="RHEA:22508"/>
        <dbReference type="Rhea" id="RHEA-COMP:17339"/>
        <dbReference type="Rhea" id="RHEA-COMP:17340"/>
        <dbReference type="ChEBI" id="CHEBI:33019"/>
        <dbReference type="ChEBI" id="CHEBI:61560"/>
        <dbReference type="ChEBI" id="CHEBI:173112"/>
        <dbReference type="EC" id="2.7.7.7"/>
    </reaction>
</comment>
<evidence type="ECO:0000256" key="1">
    <source>
        <dbReference type="ARBA" id="ARBA00004496"/>
    </source>
</evidence>
<protein>
    <recommendedName>
        <fullName evidence="15">DNA polymerase IV</fullName>
        <shortName evidence="15">Pol IV</shortName>
        <ecNumber evidence="15">2.7.7.7</ecNumber>
    </recommendedName>
</protein>
<sequence length="360" mass="41217">MLRKIIHIDMDAFYASVEQRDFPELRGKCIAVGGSAERGVVATASYEARKYGVKSAMSSVIAKRKCPKLIFVKPRFEVYKEVSNQIRDIFKEYTDLVEPLSLDEAYLDVTENKFNIAIATDIALEIKQKIKERTNLTASAGVSYNKFLAKIASDYQKPDGLFVITPKMAEQFIEQLPINKFFGIGKVTAERMANMGIHTGFDLKKLSMEKMIKEFGKSGSYYYNIVRGEDFRAVNPDRIRKSVGSENTFSNDISQIHEMQTHIASQTDEVWEWCQNNLIFGRTVTVKMKFEDFTIVSRSKSSIYPITNEKVYRKLVLELLEECYQIGRKVRLLGVSVSNLTDFKTSEGRQLELDFEQENL</sequence>
<dbReference type="RefSeq" id="WP_230475720.1">
    <property type="nucleotide sequence ID" value="NZ_CP072842.1"/>
</dbReference>
<keyword evidence="5 15" id="KW-0808">Transferase</keyword>
<dbReference type="SUPFAM" id="SSF100879">
    <property type="entry name" value="Lesion bypass DNA polymerase (Y-family), little finger domain"/>
    <property type="match status" value="1"/>
</dbReference>
<gene>
    <name evidence="15 17" type="primary">dinB</name>
    <name evidence="17" type="ORF">J9309_09870</name>
</gene>
<dbReference type="Pfam" id="PF21999">
    <property type="entry name" value="IMS_HHH_1"/>
    <property type="match status" value="1"/>
</dbReference>
<dbReference type="InterPro" id="IPR053848">
    <property type="entry name" value="IMS_HHH_1"/>
</dbReference>
<dbReference type="Proteomes" id="UP000672011">
    <property type="component" value="Chromosome"/>
</dbReference>
<keyword evidence="7 15" id="KW-0235">DNA replication</keyword>
<keyword evidence="11 15" id="KW-0239">DNA-directed DNA polymerase</keyword>
<dbReference type="InterPro" id="IPR043128">
    <property type="entry name" value="Rev_trsase/Diguanyl_cyclase"/>
</dbReference>
<evidence type="ECO:0000256" key="4">
    <source>
        <dbReference type="ARBA" id="ARBA00022490"/>
    </source>
</evidence>
<keyword evidence="8 15" id="KW-0479">Metal-binding</keyword>
<evidence type="ECO:0000256" key="14">
    <source>
        <dbReference type="ARBA" id="ARBA00049244"/>
    </source>
</evidence>
<dbReference type="InterPro" id="IPR050116">
    <property type="entry name" value="DNA_polymerase-Y"/>
</dbReference>
<reference evidence="17 18" key="1">
    <citation type="journal article" date="2021" name="Int. J. Syst. Evol. Microbiol.">
        <title>Faecalibacter bovis sp. nov., isolated from cow faeces.</title>
        <authorList>
            <person name="Li F."/>
            <person name="Zhao W."/>
            <person name="Hong Q."/>
            <person name="Shao Q."/>
            <person name="Song J."/>
            <person name="Yang S."/>
        </authorList>
    </citation>
    <scope>NUCLEOTIDE SEQUENCE [LARGE SCALE GENOMIC DNA]</scope>
    <source>
        <strain evidence="17 18">ZY171143</strain>
    </source>
</reference>
<evidence type="ECO:0000259" key="16">
    <source>
        <dbReference type="PROSITE" id="PS50173"/>
    </source>
</evidence>
<dbReference type="EMBL" id="CP072842">
    <property type="protein sequence ID" value="QTV05095.1"/>
    <property type="molecule type" value="Genomic_DNA"/>
</dbReference>
<keyword evidence="18" id="KW-1185">Reference proteome</keyword>
<feature type="domain" description="UmuC" evidence="16">
    <location>
        <begin position="5"/>
        <end position="185"/>
    </location>
</feature>
<keyword evidence="12 15" id="KW-0238">DNA-binding</keyword>
<feature type="binding site" evidence="15">
    <location>
        <position position="9"/>
    </location>
    <ligand>
        <name>Mg(2+)</name>
        <dbReference type="ChEBI" id="CHEBI:18420"/>
    </ligand>
</feature>
<dbReference type="GO" id="GO:0003887">
    <property type="term" value="F:DNA-directed DNA polymerase activity"/>
    <property type="evidence" value="ECO:0007669"/>
    <property type="project" value="UniProtKB-EC"/>
</dbReference>
<dbReference type="Pfam" id="PF00817">
    <property type="entry name" value="IMS"/>
    <property type="match status" value="1"/>
</dbReference>
<dbReference type="Gene3D" id="3.40.1170.60">
    <property type="match status" value="1"/>
</dbReference>
<evidence type="ECO:0000256" key="8">
    <source>
        <dbReference type="ARBA" id="ARBA00022723"/>
    </source>
</evidence>
<dbReference type="InterPro" id="IPR001126">
    <property type="entry name" value="UmuC"/>
</dbReference>
<feature type="site" description="Substrate discrimination" evidence="15">
    <location>
        <position position="14"/>
    </location>
</feature>
<dbReference type="Gene3D" id="1.10.150.20">
    <property type="entry name" value="5' to 3' exonuclease, C-terminal subdomain"/>
    <property type="match status" value="1"/>
</dbReference>
<evidence type="ECO:0000256" key="12">
    <source>
        <dbReference type="ARBA" id="ARBA00023125"/>
    </source>
</evidence>
<accession>A0ABX7XB33</accession>
<proteinExistence type="inferred from homology"/>
<dbReference type="NCBIfam" id="NF002677">
    <property type="entry name" value="PRK02406.1"/>
    <property type="match status" value="1"/>
</dbReference>
<evidence type="ECO:0000256" key="3">
    <source>
        <dbReference type="ARBA" id="ARBA00022457"/>
    </source>
</evidence>
<comment type="similarity">
    <text evidence="2 15">Belongs to the DNA polymerase type-Y family.</text>
</comment>
<dbReference type="Gene3D" id="3.30.70.270">
    <property type="match status" value="1"/>
</dbReference>
<comment type="function">
    <text evidence="15">Poorly processive, error-prone DNA polymerase involved in untargeted mutagenesis. Copies undamaged DNA at stalled replication forks, which arise in vivo from mismatched or misaligned primer ends. These misaligned primers can be extended by PolIV. Exhibits no 3'-5' exonuclease (proofreading) activity. May be involved in translesional synthesis, in conjunction with the beta clamp from PolIII.</text>
</comment>
<keyword evidence="9 15" id="KW-0227">DNA damage</keyword>
<dbReference type="Gene3D" id="3.30.1490.100">
    <property type="entry name" value="DNA polymerase, Y-family, little finger domain"/>
    <property type="match status" value="1"/>
</dbReference>
<evidence type="ECO:0000256" key="7">
    <source>
        <dbReference type="ARBA" id="ARBA00022705"/>
    </source>
</evidence>
<keyword evidence="6 15" id="KW-0548">Nucleotidyltransferase</keyword>